<evidence type="ECO:0000259" key="2">
    <source>
        <dbReference type="PROSITE" id="PS51724"/>
    </source>
</evidence>
<dbReference type="GO" id="GO:0051213">
    <property type="term" value="F:dioxygenase activity"/>
    <property type="evidence" value="ECO:0007669"/>
    <property type="project" value="UniProtKB-KW"/>
</dbReference>
<dbReference type="Pfam" id="PF05036">
    <property type="entry name" value="SPOR"/>
    <property type="match status" value="1"/>
</dbReference>
<gene>
    <name evidence="3" type="ORF">AXF13_03070</name>
</gene>
<accession>A0A0X8JI16</accession>
<dbReference type="RefSeq" id="WP_062251598.1">
    <property type="nucleotide sequence ID" value="NZ_CP014229.1"/>
</dbReference>
<feature type="compositionally biased region" description="Low complexity" evidence="1">
    <location>
        <begin position="126"/>
        <end position="146"/>
    </location>
</feature>
<evidence type="ECO:0000313" key="3">
    <source>
        <dbReference type="EMBL" id="AMD89175.1"/>
    </source>
</evidence>
<dbReference type="SUPFAM" id="SSF110997">
    <property type="entry name" value="Sporulation related repeat"/>
    <property type="match status" value="1"/>
</dbReference>
<dbReference type="STRING" id="44742.AXF13_03070"/>
<dbReference type="KEGG" id="dfi:AXF13_03070"/>
<reference evidence="4" key="1">
    <citation type="submission" date="2016-02" db="EMBL/GenBank/DDBJ databases">
        <authorList>
            <person name="Holder M.E."/>
            <person name="Ajami N.J."/>
            <person name="Petrosino J.F."/>
        </authorList>
    </citation>
    <scope>NUCLEOTIDE SEQUENCE [LARGE SCALE GENOMIC DNA]</scope>
    <source>
        <strain evidence="4">CCUG 45958</strain>
    </source>
</reference>
<keyword evidence="3" id="KW-0223">Dioxygenase</keyword>
<keyword evidence="3" id="KW-0560">Oxidoreductase</keyword>
<dbReference type="PROSITE" id="PS51724">
    <property type="entry name" value="SPOR"/>
    <property type="match status" value="1"/>
</dbReference>
<proteinExistence type="predicted"/>
<feature type="compositionally biased region" description="Low complexity" evidence="1">
    <location>
        <begin position="1"/>
        <end position="10"/>
    </location>
</feature>
<organism evidence="3 4">
    <name type="scientific">Desulfovibrio fairfieldensis</name>
    <dbReference type="NCBI Taxonomy" id="44742"/>
    <lineage>
        <taxon>Bacteria</taxon>
        <taxon>Pseudomonadati</taxon>
        <taxon>Thermodesulfobacteriota</taxon>
        <taxon>Desulfovibrionia</taxon>
        <taxon>Desulfovibrionales</taxon>
        <taxon>Desulfovibrionaceae</taxon>
        <taxon>Desulfovibrio</taxon>
    </lineage>
</organism>
<name>A0A0X8JI16_9BACT</name>
<dbReference type="GO" id="GO:0042834">
    <property type="term" value="F:peptidoglycan binding"/>
    <property type="evidence" value="ECO:0007669"/>
    <property type="project" value="InterPro"/>
</dbReference>
<evidence type="ECO:0000256" key="1">
    <source>
        <dbReference type="SAM" id="MobiDB-lite"/>
    </source>
</evidence>
<dbReference type="AlphaFoldDB" id="A0A0X8JI16"/>
<sequence length="251" mass="25953">MASASRSSASGQDSPKTGPRLRPSSLVAACFLVLAAVALAYVGGVMSGRAYAVRHAVPAAATQPGARADAGEKPVDLISQGAEAVQDGADAGQRILAPEDLRFARALRNDSANASEPDPARPAPAMPQATAAAPGQGAQNTQPGQNAPGGVPASPFAPAVPEGQTPPPAPAATMFDYVFQVAAFKDEDSVDSLRQRLEGRGLRTRMQRDGKLFLVLVLLRGDAARAAEVPQIMQELHLGQPIVRSRKPAMP</sequence>
<dbReference type="InterPro" id="IPR007730">
    <property type="entry name" value="SPOR-like_dom"/>
</dbReference>
<feature type="region of interest" description="Disordered" evidence="1">
    <location>
        <begin position="1"/>
        <end position="20"/>
    </location>
</feature>
<dbReference type="EMBL" id="CP014229">
    <property type="protein sequence ID" value="AMD89175.1"/>
    <property type="molecule type" value="Genomic_DNA"/>
</dbReference>
<feature type="domain" description="SPOR" evidence="2">
    <location>
        <begin position="171"/>
        <end position="246"/>
    </location>
</feature>
<dbReference type="Proteomes" id="UP000069241">
    <property type="component" value="Chromosome"/>
</dbReference>
<keyword evidence="4" id="KW-1185">Reference proteome</keyword>
<feature type="region of interest" description="Disordered" evidence="1">
    <location>
        <begin position="111"/>
        <end position="168"/>
    </location>
</feature>
<protein>
    <submittedName>
        <fullName evidence="3">Aromatic ring-opening dioxygenase LigA</fullName>
    </submittedName>
</protein>
<dbReference type="InterPro" id="IPR036680">
    <property type="entry name" value="SPOR-like_sf"/>
</dbReference>
<dbReference type="Gene3D" id="3.30.70.1070">
    <property type="entry name" value="Sporulation related repeat"/>
    <property type="match status" value="1"/>
</dbReference>
<evidence type="ECO:0000313" key="4">
    <source>
        <dbReference type="Proteomes" id="UP000069241"/>
    </source>
</evidence>